<dbReference type="GO" id="GO:0005886">
    <property type="term" value="C:plasma membrane"/>
    <property type="evidence" value="ECO:0007669"/>
    <property type="project" value="InterPro"/>
</dbReference>
<dbReference type="AlphaFoldDB" id="A0A433XEL8"/>
<keyword evidence="1" id="KW-0812">Transmembrane</keyword>
<gene>
    <name evidence="3" type="ORF">EMQ25_04940</name>
</gene>
<reference evidence="3 4" key="1">
    <citation type="journal article" date="2016" name="Int. J. Syst. Evol. Microbiol.">
        <title>Arsenicitalea aurantiaca gen. nov., sp. nov., a new member of the family Hyphomicrobiaceae, isolated from high-arsenic sediment.</title>
        <authorList>
            <person name="Mu Y."/>
            <person name="Zhou L."/>
            <person name="Zeng X.C."/>
            <person name="Liu L."/>
            <person name="Pan Y."/>
            <person name="Chen X."/>
            <person name="Wang J."/>
            <person name="Li S."/>
            <person name="Li W.J."/>
            <person name="Wang Y."/>
        </authorList>
    </citation>
    <scope>NUCLEOTIDE SEQUENCE [LARGE SCALE GENOMIC DNA]</scope>
    <source>
        <strain evidence="3 4">42-50</strain>
    </source>
</reference>
<keyword evidence="1" id="KW-0472">Membrane</keyword>
<evidence type="ECO:0000313" key="4">
    <source>
        <dbReference type="Proteomes" id="UP000281547"/>
    </source>
</evidence>
<feature type="transmembrane region" description="Helical" evidence="1">
    <location>
        <begin position="99"/>
        <end position="117"/>
    </location>
</feature>
<accession>A0A433XEL8</accession>
<comment type="caution">
    <text evidence="3">The sequence shown here is derived from an EMBL/GenBank/DDBJ whole genome shotgun (WGS) entry which is preliminary data.</text>
</comment>
<proteinExistence type="predicted"/>
<dbReference type="Pfam" id="PF10099">
    <property type="entry name" value="RskA_C"/>
    <property type="match status" value="1"/>
</dbReference>
<organism evidence="3 4">
    <name type="scientific">Arsenicitalea aurantiaca</name>
    <dbReference type="NCBI Taxonomy" id="1783274"/>
    <lineage>
        <taxon>Bacteria</taxon>
        <taxon>Pseudomonadati</taxon>
        <taxon>Pseudomonadota</taxon>
        <taxon>Alphaproteobacteria</taxon>
        <taxon>Hyphomicrobiales</taxon>
        <taxon>Devosiaceae</taxon>
        <taxon>Arsenicitalea</taxon>
    </lineage>
</organism>
<keyword evidence="1" id="KW-1133">Transmembrane helix</keyword>
<dbReference type="RefSeq" id="WP_127187463.1">
    <property type="nucleotide sequence ID" value="NZ_RZNJ01000002.1"/>
</dbReference>
<sequence length="240" mass="24936">MSTNDEMDRITGYVLGTMEADARDAFEAEMLRDAGLRARVDRLAGQMSALDDTALPEAVPEGLWAQIETRLGATPQLGRVTPFPPAAARRRGGFVGRQAALMAASLIVAAAVGYFAGGQGTGLGPRDPVVIAVLVNEADGSPGAIVEAFGDDSVNIVSLENFVVPEGKVLEVWTLPDADTGPVSLGQLPQAQRATLSGPNLPLPDAGQLYEITLEDAPASPTGRPTGPILVKGFARVPVL</sequence>
<name>A0A433XEL8_9HYPH</name>
<evidence type="ECO:0000313" key="3">
    <source>
        <dbReference type="EMBL" id="RUT32506.1"/>
    </source>
</evidence>
<dbReference type="InterPro" id="IPR018764">
    <property type="entry name" value="RskA_C"/>
</dbReference>
<evidence type="ECO:0000259" key="2">
    <source>
        <dbReference type="Pfam" id="PF10099"/>
    </source>
</evidence>
<feature type="domain" description="Anti-sigma K factor RskA C-terminal" evidence="2">
    <location>
        <begin position="103"/>
        <end position="229"/>
    </location>
</feature>
<keyword evidence="4" id="KW-1185">Reference proteome</keyword>
<dbReference type="OrthoDB" id="9816387at2"/>
<dbReference type="Proteomes" id="UP000281547">
    <property type="component" value="Unassembled WGS sequence"/>
</dbReference>
<dbReference type="EMBL" id="RZNJ01000002">
    <property type="protein sequence ID" value="RUT32506.1"/>
    <property type="molecule type" value="Genomic_DNA"/>
</dbReference>
<protein>
    <submittedName>
        <fullName evidence="3">Anti-sigma factor</fullName>
    </submittedName>
</protein>
<evidence type="ECO:0000256" key="1">
    <source>
        <dbReference type="SAM" id="Phobius"/>
    </source>
</evidence>